<reference evidence="1" key="1">
    <citation type="journal article" date="2021" name="Genome Biol. Evol.">
        <title>A High-Quality Reference Genome for a Parasitic Bivalve with Doubly Uniparental Inheritance (Bivalvia: Unionida).</title>
        <authorList>
            <person name="Smith C.H."/>
        </authorList>
    </citation>
    <scope>NUCLEOTIDE SEQUENCE</scope>
    <source>
        <strain evidence="1">CHS0354</strain>
    </source>
</reference>
<accession>A0AAE0RSM7</accession>
<comment type="caution">
    <text evidence="1">The sequence shown here is derived from an EMBL/GenBank/DDBJ whole genome shotgun (WGS) entry which is preliminary data.</text>
</comment>
<evidence type="ECO:0000313" key="2">
    <source>
        <dbReference type="Proteomes" id="UP001195483"/>
    </source>
</evidence>
<organism evidence="1 2">
    <name type="scientific">Potamilus streckersoni</name>
    <dbReference type="NCBI Taxonomy" id="2493646"/>
    <lineage>
        <taxon>Eukaryota</taxon>
        <taxon>Metazoa</taxon>
        <taxon>Spiralia</taxon>
        <taxon>Lophotrochozoa</taxon>
        <taxon>Mollusca</taxon>
        <taxon>Bivalvia</taxon>
        <taxon>Autobranchia</taxon>
        <taxon>Heteroconchia</taxon>
        <taxon>Palaeoheterodonta</taxon>
        <taxon>Unionida</taxon>
        <taxon>Unionoidea</taxon>
        <taxon>Unionidae</taxon>
        <taxon>Ambleminae</taxon>
        <taxon>Lampsilini</taxon>
        <taxon>Potamilus</taxon>
    </lineage>
</organism>
<name>A0AAE0RSM7_9BIVA</name>
<dbReference type="EMBL" id="JAEAOA010001799">
    <property type="protein sequence ID" value="KAK3578795.1"/>
    <property type="molecule type" value="Genomic_DNA"/>
</dbReference>
<sequence length="65" mass="7166">MTHNFLKQLTFKSSTSAESDVSCTPNSYEVNPAIKGLERFNSGDDVALEGILHLKENNLLLRASI</sequence>
<gene>
    <name evidence="1" type="ORF">CHS0354_030212</name>
</gene>
<proteinExistence type="predicted"/>
<reference evidence="1" key="3">
    <citation type="submission" date="2023-05" db="EMBL/GenBank/DDBJ databases">
        <authorList>
            <person name="Smith C.H."/>
        </authorList>
    </citation>
    <scope>NUCLEOTIDE SEQUENCE</scope>
    <source>
        <strain evidence="1">CHS0354</strain>
        <tissue evidence="1">Mantle</tissue>
    </source>
</reference>
<dbReference type="Proteomes" id="UP001195483">
    <property type="component" value="Unassembled WGS sequence"/>
</dbReference>
<protein>
    <submittedName>
        <fullName evidence="1">Uncharacterized protein</fullName>
    </submittedName>
</protein>
<feature type="non-terminal residue" evidence="1">
    <location>
        <position position="65"/>
    </location>
</feature>
<dbReference type="AlphaFoldDB" id="A0AAE0RSM7"/>
<reference evidence="1" key="2">
    <citation type="journal article" date="2021" name="Genome Biol. Evol.">
        <title>Developing a high-quality reference genome for a parasitic bivalve with doubly uniparental inheritance (Bivalvia: Unionida).</title>
        <authorList>
            <person name="Smith C.H."/>
        </authorList>
    </citation>
    <scope>NUCLEOTIDE SEQUENCE</scope>
    <source>
        <strain evidence="1">CHS0354</strain>
        <tissue evidence="1">Mantle</tissue>
    </source>
</reference>
<keyword evidence="2" id="KW-1185">Reference proteome</keyword>
<evidence type="ECO:0000313" key="1">
    <source>
        <dbReference type="EMBL" id="KAK3578795.1"/>
    </source>
</evidence>